<evidence type="ECO:0000256" key="5">
    <source>
        <dbReference type="ARBA" id="ARBA00023295"/>
    </source>
</evidence>
<dbReference type="InterPro" id="IPR017853">
    <property type="entry name" value="GH"/>
</dbReference>
<evidence type="ECO:0000256" key="3">
    <source>
        <dbReference type="ARBA" id="ARBA00023001"/>
    </source>
</evidence>
<feature type="signal peptide" evidence="8">
    <location>
        <begin position="1"/>
        <end position="21"/>
    </location>
</feature>
<dbReference type="RefSeq" id="WP_073117747.1">
    <property type="nucleotide sequence ID" value="NZ_BMEN01000005.1"/>
</dbReference>
<dbReference type="PROSITE" id="PS00659">
    <property type="entry name" value="GLYCOSYL_HYDROL_F5"/>
    <property type="match status" value="1"/>
</dbReference>
<dbReference type="GO" id="GO:0030245">
    <property type="term" value="P:cellulose catabolic process"/>
    <property type="evidence" value="ECO:0007669"/>
    <property type="project" value="UniProtKB-KW"/>
</dbReference>
<keyword evidence="11" id="KW-1185">Reference proteome</keyword>
<dbReference type="GO" id="GO:0008422">
    <property type="term" value="F:beta-glucosidase activity"/>
    <property type="evidence" value="ECO:0007669"/>
    <property type="project" value="TreeGrafter"/>
</dbReference>
<evidence type="ECO:0000256" key="8">
    <source>
        <dbReference type="SAM" id="SignalP"/>
    </source>
</evidence>
<evidence type="ECO:0000256" key="1">
    <source>
        <dbReference type="ARBA" id="ARBA00005641"/>
    </source>
</evidence>
<accession>A0A1M5S519</accession>
<keyword evidence="3" id="KW-0136">Cellulose degradation</keyword>
<dbReference type="PANTHER" id="PTHR31297">
    <property type="entry name" value="GLUCAN ENDO-1,6-BETA-GLUCOSIDASE B"/>
    <property type="match status" value="1"/>
</dbReference>
<dbReference type="STRING" id="1195760.SAMN05444281_0128"/>
<evidence type="ECO:0000256" key="6">
    <source>
        <dbReference type="ARBA" id="ARBA00023326"/>
    </source>
</evidence>
<feature type="chain" id="PRO_5013064798" evidence="8">
    <location>
        <begin position="22"/>
        <end position="337"/>
    </location>
</feature>
<dbReference type="OrthoDB" id="9800955at2"/>
<evidence type="ECO:0000256" key="4">
    <source>
        <dbReference type="ARBA" id="ARBA00023277"/>
    </source>
</evidence>
<keyword evidence="8" id="KW-0732">Signal</keyword>
<dbReference type="Pfam" id="PF00150">
    <property type="entry name" value="Cellulase"/>
    <property type="match status" value="1"/>
</dbReference>
<evidence type="ECO:0000313" key="11">
    <source>
        <dbReference type="Proteomes" id="UP000184109"/>
    </source>
</evidence>
<evidence type="ECO:0000256" key="7">
    <source>
        <dbReference type="RuleBase" id="RU361153"/>
    </source>
</evidence>
<reference evidence="11" key="1">
    <citation type="submission" date="2016-11" db="EMBL/GenBank/DDBJ databases">
        <authorList>
            <person name="Varghese N."/>
            <person name="Submissions S."/>
        </authorList>
    </citation>
    <scope>NUCLEOTIDE SEQUENCE [LARGE SCALE GENOMIC DNA]</scope>
    <source>
        <strain evidence="11">DSM 100572</strain>
    </source>
</reference>
<evidence type="ECO:0000256" key="2">
    <source>
        <dbReference type="ARBA" id="ARBA00022801"/>
    </source>
</evidence>
<gene>
    <name evidence="10" type="ORF">SAMN05444281_0128</name>
</gene>
<dbReference type="Gene3D" id="3.20.20.80">
    <property type="entry name" value="Glycosidases"/>
    <property type="match status" value="1"/>
</dbReference>
<dbReference type="InterPro" id="IPR018087">
    <property type="entry name" value="Glyco_hydro_5_CS"/>
</dbReference>
<keyword evidence="5 7" id="KW-0326">Glycosidase</keyword>
<dbReference type="EMBL" id="FQXQ01000001">
    <property type="protein sequence ID" value="SHH33530.1"/>
    <property type="molecule type" value="Genomic_DNA"/>
</dbReference>
<dbReference type="InterPro" id="IPR050386">
    <property type="entry name" value="Glycosyl_hydrolase_5"/>
</dbReference>
<evidence type="ECO:0000259" key="9">
    <source>
        <dbReference type="Pfam" id="PF00150"/>
    </source>
</evidence>
<name>A0A1M5S519_9FLAO</name>
<evidence type="ECO:0000313" key="10">
    <source>
        <dbReference type="EMBL" id="SHH33530.1"/>
    </source>
</evidence>
<dbReference type="InterPro" id="IPR001547">
    <property type="entry name" value="Glyco_hydro_5"/>
</dbReference>
<dbReference type="SUPFAM" id="SSF51445">
    <property type="entry name" value="(Trans)glycosidases"/>
    <property type="match status" value="1"/>
</dbReference>
<keyword evidence="6" id="KW-0624">Polysaccharide degradation</keyword>
<dbReference type="PANTHER" id="PTHR31297:SF41">
    <property type="entry name" value="ENDOGLUCANASE, PUTATIVE (AFU_ORTHOLOGUE AFUA_5G01830)-RELATED"/>
    <property type="match status" value="1"/>
</dbReference>
<comment type="similarity">
    <text evidence="1 7">Belongs to the glycosyl hydrolase 5 (cellulase A) family.</text>
</comment>
<dbReference type="Proteomes" id="UP000184109">
    <property type="component" value="Unassembled WGS sequence"/>
</dbReference>
<proteinExistence type="inferred from homology"/>
<protein>
    <submittedName>
        <fullName evidence="10">Aryl-phospho-beta-D-glucosidase BglC, GH1 family</fullName>
    </submittedName>
</protein>
<dbReference type="GO" id="GO:0005576">
    <property type="term" value="C:extracellular region"/>
    <property type="evidence" value="ECO:0007669"/>
    <property type="project" value="TreeGrafter"/>
</dbReference>
<feature type="domain" description="Glycoside hydrolase family 5" evidence="9">
    <location>
        <begin position="28"/>
        <end position="322"/>
    </location>
</feature>
<keyword evidence="2 7" id="KW-0378">Hydrolase</keyword>
<organism evidence="10 11">
    <name type="scientific">Wenyingzhuangia marina</name>
    <dbReference type="NCBI Taxonomy" id="1195760"/>
    <lineage>
        <taxon>Bacteria</taxon>
        <taxon>Pseudomonadati</taxon>
        <taxon>Bacteroidota</taxon>
        <taxon>Flavobacteriia</taxon>
        <taxon>Flavobacteriales</taxon>
        <taxon>Flavobacteriaceae</taxon>
        <taxon>Wenyingzhuangia</taxon>
    </lineage>
</organism>
<keyword evidence="4" id="KW-0119">Carbohydrate metabolism</keyword>
<dbReference type="AlphaFoldDB" id="A0A1M5S519"/>
<dbReference type="GO" id="GO:0009986">
    <property type="term" value="C:cell surface"/>
    <property type="evidence" value="ECO:0007669"/>
    <property type="project" value="TreeGrafter"/>
</dbReference>
<sequence>MNILKASFIILALLSFDIAKAQYNTNIGINITGYERFWEDKILDYKDVIDEIDELYYQGIKDIRLPISFEHQFKLKSKRRFLRDLTKIIKHVKKKNMTLIVCYFDHTLDKHTNYTNLNTIKNNWKHISHKLRKYSKYIYYEIVNEPNLYPNQWDDMVSEIISEIRKEDATTKILIGATNYNSIYELSRKTPFAYNNIVYIFHFYEPFIFTHQGANWIGNQTKTVNIPYPYDSIKMPKIHFKTIGTAGEVNFKDYKHMANKTSLNDKINIVIKWAKQNNVELWCTEFGTINSIPEEYRCNYFSDLISVFRDQNIKCYLWEYKGNFGVYSNSKILDCLL</sequence>